<reference evidence="1" key="1">
    <citation type="submission" date="2018-05" db="EMBL/GenBank/DDBJ databases">
        <authorList>
            <person name="Lanie J.A."/>
            <person name="Ng W.-L."/>
            <person name="Kazmierczak K.M."/>
            <person name="Andrzejewski T.M."/>
            <person name="Davidsen T.M."/>
            <person name="Wayne K.J."/>
            <person name="Tettelin H."/>
            <person name="Glass J.I."/>
            <person name="Rusch D."/>
            <person name="Podicherti R."/>
            <person name="Tsui H.-C.T."/>
            <person name="Winkler M.E."/>
        </authorList>
    </citation>
    <scope>NUCLEOTIDE SEQUENCE</scope>
</reference>
<name>A0A381TV76_9ZZZZ</name>
<protein>
    <submittedName>
        <fullName evidence="1">Uncharacterized protein</fullName>
    </submittedName>
</protein>
<proteinExistence type="predicted"/>
<sequence>MNHILINATHQEEIRVAITKDGKLT</sequence>
<dbReference type="EMBL" id="UINC01005230">
    <property type="protein sequence ID" value="SVA19965.1"/>
    <property type="molecule type" value="Genomic_DNA"/>
</dbReference>
<dbReference type="AlphaFoldDB" id="A0A381TV76"/>
<accession>A0A381TV76</accession>
<organism evidence="1">
    <name type="scientific">marine metagenome</name>
    <dbReference type="NCBI Taxonomy" id="408172"/>
    <lineage>
        <taxon>unclassified sequences</taxon>
        <taxon>metagenomes</taxon>
        <taxon>ecological metagenomes</taxon>
    </lineage>
</organism>
<evidence type="ECO:0000313" key="1">
    <source>
        <dbReference type="EMBL" id="SVA19965.1"/>
    </source>
</evidence>
<feature type="non-terminal residue" evidence="1">
    <location>
        <position position="25"/>
    </location>
</feature>
<gene>
    <name evidence="1" type="ORF">METZ01_LOCUS72819</name>
</gene>